<evidence type="ECO:0000256" key="2">
    <source>
        <dbReference type="ARBA" id="ARBA00022695"/>
    </source>
</evidence>
<dbReference type="InterPro" id="IPR001584">
    <property type="entry name" value="Integrase_cat-core"/>
</dbReference>
<dbReference type="InterPro" id="IPR036397">
    <property type="entry name" value="RNaseH_sf"/>
</dbReference>
<dbReference type="GO" id="GO:0016787">
    <property type="term" value="F:hydrolase activity"/>
    <property type="evidence" value="ECO:0007669"/>
    <property type="project" value="UniProtKB-KW"/>
</dbReference>
<dbReference type="Gene3D" id="2.40.50.40">
    <property type="match status" value="1"/>
</dbReference>
<dbReference type="SUPFAM" id="SSF56672">
    <property type="entry name" value="DNA/RNA polymerases"/>
    <property type="match status" value="1"/>
</dbReference>
<dbReference type="AlphaFoldDB" id="A0A9W6WUM3"/>
<dbReference type="EMBL" id="BSXT01000459">
    <property type="protein sequence ID" value="GMF28043.1"/>
    <property type="molecule type" value="Genomic_DNA"/>
</dbReference>
<dbReference type="Gene3D" id="3.10.10.10">
    <property type="entry name" value="HIV Type 1 Reverse Transcriptase, subunit A, domain 1"/>
    <property type="match status" value="1"/>
</dbReference>
<dbReference type="Gene3D" id="3.30.70.270">
    <property type="match status" value="2"/>
</dbReference>
<dbReference type="Proteomes" id="UP001165121">
    <property type="component" value="Unassembled WGS sequence"/>
</dbReference>
<evidence type="ECO:0000256" key="1">
    <source>
        <dbReference type="ARBA" id="ARBA00022679"/>
    </source>
</evidence>
<dbReference type="InterPro" id="IPR041588">
    <property type="entry name" value="Integrase_H2C2"/>
</dbReference>
<dbReference type="InterPro" id="IPR043502">
    <property type="entry name" value="DNA/RNA_pol_sf"/>
</dbReference>
<evidence type="ECO:0000256" key="4">
    <source>
        <dbReference type="ARBA" id="ARBA00022759"/>
    </source>
</evidence>
<keyword evidence="5" id="KW-0378">Hydrolase</keyword>
<dbReference type="GO" id="GO:0004519">
    <property type="term" value="F:endonuclease activity"/>
    <property type="evidence" value="ECO:0007669"/>
    <property type="project" value="UniProtKB-KW"/>
</dbReference>
<dbReference type="InterPro" id="IPR000477">
    <property type="entry name" value="RT_dom"/>
</dbReference>
<dbReference type="Gene3D" id="3.30.420.10">
    <property type="entry name" value="Ribonuclease H-like superfamily/Ribonuclease H"/>
    <property type="match status" value="1"/>
</dbReference>
<dbReference type="InterPro" id="IPR016197">
    <property type="entry name" value="Chromo-like_dom_sf"/>
</dbReference>
<proteinExistence type="predicted"/>
<dbReference type="Pfam" id="PF00078">
    <property type="entry name" value="RVT_1"/>
    <property type="match status" value="1"/>
</dbReference>
<dbReference type="Pfam" id="PF17917">
    <property type="entry name" value="RT_RNaseH"/>
    <property type="match status" value="1"/>
</dbReference>
<accession>A0A9W6WUM3</accession>
<evidence type="ECO:0000256" key="3">
    <source>
        <dbReference type="ARBA" id="ARBA00022722"/>
    </source>
</evidence>
<dbReference type="InterPro" id="IPR050951">
    <property type="entry name" value="Retrovirus_Pol_polyprotein"/>
</dbReference>
<keyword evidence="4" id="KW-0255">Endonuclease</keyword>
<evidence type="ECO:0000256" key="6">
    <source>
        <dbReference type="ARBA" id="ARBA00022918"/>
    </source>
</evidence>
<dbReference type="GO" id="GO:0003964">
    <property type="term" value="F:RNA-directed DNA polymerase activity"/>
    <property type="evidence" value="ECO:0007669"/>
    <property type="project" value="UniProtKB-KW"/>
</dbReference>
<feature type="domain" description="Integrase catalytic" evidence="8">
    <location>
        <begin position="490"/>
        <end position="595"/>
    </location>
</feature>
<dbReference type="Gene3D" id="1.10.340.70">
    <property type="match status" value="1"/>
</dbReference>
<evidence type="ECO:0000256" key="5">
    <source>
        <dbReference type="ARBA" id="ARBA00022801"/>
    </source>
</evidence>
<dbReference type="OrthoDB" id="78677at2759"/>
<dbReference type="InterPro" id="IPR041373">
    <property type="entry name" value="RT_RNaseH"/>
</dbReference>
<dbReference type="InterPro" id="IPR012337">
    <property type="entry name" value="RNaseH-like_sf"/>
</dbReference>
<keyword evidence="10" id="KW-1185">Reference proteome</keyword>
<dbReference type="Pfam" id="PF00385">
    <property type="entry name" value="Chromo"/>
    <property type="match status" value="1"/>
</dbReference>
<dbReference type="SUPFAM" id="SSF54160">
    <property type="entry name" value="Chromo domain-like"/>
    <property type="match status" value="1"/>
</dbReference>
<dbReference type="SUPFAM" id="SSF53098">
    <property type="entry name" value="Ribonuclease H-like"/>
    <property type="match status" value="1"/>
</dbReference>
<dbReference type="PANTHER" id="PTHR37984">
    <property type="entry name" value="PROTEIN CBG26694"/>
    <property type="match status" value="1"/>
</dbReference>
<dbReference type="InterPro" id="IPR043128">
    <property type="entry name" value="Rev_trsase/Diguanyl_cyclase"/>
</dbReference>
<dbReference type="PROSITE" id="PS50013">
    <property type="entry name" value="CHROMO_2"/>
    <property type="match status" value="1"/>
</dbReference>
<keyword evidence="6" id="KW-0695">RNA-directed DNA polymerase</keyword>
<dbReference type="PROSITE" id="PS50994">
    <property type="entry name" value="INTEGRASE"/>
    <property type="match status" value="1"/>
</dbReference>
<evidence type="ECO:0000259" key="7">
    <source>
        <dbReference type="PROSITE" id="PS50013"/>
    </source>
</evidence>
<comment type="caution">
    <text evidence="9">The sequence shown here is derived from an EMBL/GenBank/DDBJ whole genome shotgun (WGS) entry which is preliminary data.</text>
</comment>
<reference evidence="9" key="1">
    <citation type="submission" date="2023-04" db="EMBL/GenBank/DDBJ databases">
        <title>Phytophthora fragariaefolia NBRC 109709.</title>
        <authorList>
            <person name="Ichikawa N."/>
            <person name="Sato H."/>
            <person name="Tonouchi N."/>
        </authorList>
    </citation>
    <scope>NUCLEOTIDE SEQUENCE</scope>
    <source>
        <strain evidence="9">NBRC 109709</strain>
    </source>
</reference>
<evidence type="ECO:0000259" key="8">
    <source>
        <dbReference type="PROSITE" id="PS50994"/>
    </source>
</evidence>
<sequence>MPILEAALEQLRGSSRYFSLDFFKGFWQFAMAVACQEIYSILTEEEVITPTRVLMGGTNSVAYVQSTVQQIFAELFNKGLMICIDDFLGYEATTEGLLTLLRKVLTICAEKDLKLNPKKCSFDLREALWCGREGSGDGVRHDPARITVLSNLPEPATGQELQQFICALNWMRASLPASNKLVDPLAKVMEGVYDRAGGRKKTNVWTVKLCDVGWGDDESACIESCKAALQHALLLAHPDPDKLLSVYCDASDEHCGAAITQIPRDQATRPLSEQEHQPLMMLSGSFSGAAKRWTIVEKEAYAIVETCRRAGYLLHRSDGFALFTDHRNLRYIFDPHSVSKSVAKYTADKPHRWSLLLMGYNYENHDITGNDYVWADLLSRWAQPSRQFALFGKSLPPPGVTKGDNELCKDEQGRIWVPDEAAELQVRVCVVGHFGIAGHRGTAVTLKQIEDHFVWAEMRNDAEHFVQRCLHYASTLGGTPQPRLLGVALHAERPNELLHWDFLFMGESDTNQEYVLAIKDDASKFVWLLPCYAADADATFAGLLDWFASFGVCRAWVSDQGTHFKNKVIEALQHALGAHHRFTTARCPWENGTMELVLNHTPSPALGGVAPVTAMTGLKAMGPSDHIAIPGHVQATTLEQIQATQRDHVVRLQQALEDMHKRSALVNAATRAAGRKHRATKKGTSMAQFDIGDFVLYADVWQHVRGKLRVKWCGPAQVVATTSNWIFEIQNLVTGQRKEAHASRLKFYADASLNVTGVLLLHVAHNGEGHVVHALLEARYNRQEKHHEINVRWRGLDVVEDSWEPADVLLQDVPAVVKAFVRAHGILTPVKALKKALHLN</sequence>
<keyword evidence="1" id="KW-0808">Transferase</keyword>
<dbReference type="GO" id="GO:0003676">
    <property type="term" value="F:nucleic acid binding"/>
    <property type="evidence" value="ECO:0007669"/>
    <property type="project" value="InterPro"/>
</dbReference>
<gene>
    <name evidence="9" type="ORF">Pfra01_000571700</name>
</gene>
<dbReference type="Pfam" id="PF00665">
    <property type="entry name" value="rve"/>
    <property type="match status" value="1"/>
</dbReference>
<dbReference type="InterPro" id="IPR000953">
    <property type="entry name" value="Chromo/chromo_shadow_dom"/>
</dbReference>
<evidence type="ECO:0000313" key="10">
    <source>
        <dbReference type="Proteomes" id="UP001165121"/>
    </source>
</evidence>
<dbReference type="InterPro" id="IPR023780">
    <property type="entry name" value="Chromo_domain"/>
</dbReference>
<protein>
    <submittedName>
        <fullName evidence="9">Unnamed protein product</fullName>
    </submittedName>
</protein>
<organism evidence="9 10">
    <name type="scientific">Phytophthora fragariaefolia</name>
    <dbReference type="NCBI Taxonomy" id="1490495"/>
    <lineage>
        <taxon>Eukaryota</taxon>
        <taxon>Sar</taxon>
        <taxon>Stramenopiles</taxon>
        <taxon>Oomycota</taxon>
        <taxon>Peronosporomycetes</taxon>
        <taxon>Peronosporales</taxon>
        <taxon>Peronosporaceae</taxon>
        <taxon>Phytophthora</taxon>
    </lineage>
</organism>
<feature type="domain" description="Chromo" evidence="7">
    <location>
        <begin position="770"/>
        <end position="820"/>
    </location>
</feature>
<dbReference type="Pfam" id="PF17921">
    <property type="entry name" value="Integrase_H2C2"/>
    <property type="match status" value="1"/>
</dbReference>
<keyword evidence="2" id="KW-0548">Nucleotidyltransferase</keyword>
<name>A0A9W6WUM3_9STRA</name>
<dbReference type="GO" id="GO:0015074">
    <property type="term" value="P:DNA integration"/>
    <property type="evidence" value="ECO:0007669"/>
    <property type="project" value="InterPro"/>
</dbReference>
<evidence type="ECO:0000313" key="9">
    <source>
        <dbReference type="EMBL" id="GMF28043.1"/>
    </source>
</evidence>
<dbReference type="PANTHER" id="PTHR37984:SF5">
    <property type="entry name" value="PROTEIN NYNRIN-LIKE"/>
    <property type="match status" value="1"/>
</dbReference>
<keyword evidence="3" id="KW-0540">Nuclease</keyword>